<evidence type="ECO:0000313" key="2">
    <source>
        <dbReference type="EMBL" id="KAG6945946.1"/>
    </source>
</evidence>
<keyword evidence="3" id="KW-1185">Reference proteome</keyword>
<sequence length="98" mass="10400">MQSGHYYAKKAGTRSMVLGCKSTTTTSNLVAECEEEGKGWTFQRRGRATGLCPHGRGAVQPTQNEQRYGAAAIPIKSKAHSAETTNSSCSYGVAQSAT</sequence>
<proteinExistence type="predicted"/>
<comment type="caution">
    <text evidence="2">The sequence shown here is derived from an EMBL/GenBank/DDBJ whole genome shotgun (WGS) entry which is preliminary data.</text>
</comment>
<dbReference type="AlphaFoldDB" id="A0A8J5M260"/>
<organism evidence="2 3">
    <name type="scientific">Phytophthora aleatoria</name>
    <dbReference type="NCBI Taxonomy" id="2496075"/>
    <lineage>
        <taxon>Eukaryota</taxon>
        <taxon>Sar</taxon>
        <taxon>Stramenopiles</taxon>
        <taxon>Oomycota</taxon>
        <taxon>Peronosporomycetes</taxon>
        <taxon>Peronosporales</taxon>
        <taxon>Peronosporaceae</taxon>
        <taxon>Phytophthora</taxon>
    </lineage>
</organism>
<evidence type="ECO:0000256" key="1">
    <source>
        <dbReference type="SAM" id="MobiDB-lite"/>
    </source>
</evidence>
<name>A0A8J5M260_9STRA</name>
<dbReference type="EMBL" id="JAENGY010001986">
    <property type="protein sequence ID" value="KAG6945946.1"/>
    <property type="molecule type" value="Genomic_DNA"/>
</dbReference>
<gene>
    <name evidence="2" type="ORF">JG688_00016291</name>
</gene>
<evidence type="ECO:0000313" key="3">
    <source>
        <dbReference type="Proteomes" id="UP000709295"/>
    </source>
</evidence>
<protein>
    <submittedName>
        <fullName evidence="2">Uncharacterized protein</fullName>
    </submittedName>
</protein>
<feature type="region of interest" description="Disordered" evidence="1">
    <location>
        <begin position="79"/>
        <end position="98"/>
    </location>
</feature>
<dbReference type="Proteomes" id="UP000709295">
    <property type="component" value="Unassembled WGS sequence"/>
</dbReference>
<accession>A0A8J5M260</accession>
<feature type="compositionally biased region" description="Polar residues" evidence="1">
    <location>
        <begin position="82"/>
        <end position="98"/>
    </location>
</feature>
<reference evidence="2" key="1">
    <citation type="submission" date="2021-01" db="EMBL/GenBank/DDBJ databases">
        <title>Phytophthora aleatoria, a newly-described species from Pinus radiata is distinct from Phytophthora cactorum isolates based on comparative genomics.</title>
        <authorList>
            <person name="Mcdougal R."/>
            <person name="Panda P."/>
            <person name="Williams N."/>
            <person name="Studholme D.J."/>
        </authorList>
    </citation>
    <scope>NUCLEOTIDE SEQUENCE</scope>
    <source>
        <strain evidence="2">NZFS 4037</strain>
    </source>
</reference>